<evidence type="ECO:0000313" key="3">
    <source>
        <dbReference type="Proteomes" id="UP001153069"/>
    </source>
</evidence>
<dbReference type="OrthoDB" id="416143at2759"/>
<reference evidence="2" key="1">
    <citation type="submission" date="2020-06" db="EMBL/GenBank/DDBJ databases">
        <authorList>
            <consortium name="Plant Systems Biology data submission"/>
        </authorList>
    </citation>
    <scope>NUCLEOTIDE SEQUENCE</scope>
    <source>
        <strain evidence="2">D6</strain>
    </source>
</reference>
<dbReference type="AlphaFoldDB" id="A0A9N8EEJ1"/>
<proteinExistence type="predicted"/>
<accession>A0A9N8EEJ1</accession>
<keyword evidence="1" id="KW-1133">Transmembrane helix</keyword>
<evidence type="ECO:0000256" key="1">
    <source>
        <dbReference type="SAM" id="Phobius"/>
    </source>
</evidence>
<gene>
    <name evidence="2" type="ORF">SEMRO_962_G225140.1</name>
</gene>
<keyword evidence="3" id="KW-1185">Reference proteome</keyword>
<evidence type="ECO:0000313" key="2">
    <source>
        <dbReference type="EMBL" id="CAB9518769.1"/>
    </source>
</evidence>
<dbReference type="EMBL" id="CAICTM010000960">
    <property type="protein sequence ID" value="CAB9518769.1"/>
    <property type="molecule type" value="Genomic_DNA"/>
</dbReference>
<protein>
    <submittedName>
        <fullName evidence="2">Uncharacterized protein</fullName>
    </submittedName>
</protein>
<comment type="caution">
    <text evidence="2">The sequence shown here is derived from an EMBL/GenBank/DDBJ whole genome shotgun (WGS) entry which is preliminary data.</text>
</comment>
<name>A0A9N8EEJ1_9STRA</name>
<dbReference type="Proteomes" id="UP001153069">
    <property type="component" value="Unassembled WGS sequence"/>
</dbReference>
<keyword evidence="1" id="KW-0472">Membrane</keyword>
<keyword evidence="1" id="KW-0812">Transmembrane</keyword>
<feature type="transmembrane region" description="Helical" evidence="1">
    <location>
        <begin position="94"/>
        <end position="110"/>
    </location>
</feature>
<organism evidence="2 3">
    <name type="scientific">Seminavis robusta</name>
    <dbReference type="NCBI Taxonomy" id="568900"/>
    <lineage>
        <taxon>Eukaryota</taxon>
        <taxon>Sar</taxon>
        <taxon>Stramenopiles</taxon>
        <taxon>Ochrophyta</taxon>
        <taxon>Bacillariophyta</taxon>
        <taxon>Bacillariophyceae</taxon>
        <taxon>Bacillariophycidae</taxon>
        <taxon>Naviculales</taxon>
        <taxon>Naviculaceae</taxon>
        <taxon>Seminavis</taxon>
    </lineage>
</organism>
<sequence length="120" mass="12950">MAVTGGKPSLEAQTSALGAAMAMPHVAEDCTEARLALVEAAGNQHALLDVAAAIAYFSLMTKIVDMNGFYHPSVNSIGVKLVPAIFTGARKIREFIWCIVMFPCALLLWWKERNAKNASK</sequence>